<feature type="compositionally biased region" description="Gly residues" evidence="1">
    <location>
        <begin position="105"/>
        <end position="116"/>
    </location>
</feature>
<sequence>VRLFFYAPCSGFRTAEVRFGAFTTTMTPIMSQTDHLYNGRAHALMAYSATSDLTTSGLIGFENWNLNTLGASAASQRPEGAQVAHPLGYETDPPLDGGADVHMGPTGGRSAGGTASGGPGTLLSPMAGVIAVSPTPAPGLAFFGAAAGWPQVGTASFDSPPAGAGLAIIPEASDEQVEALMVLGAEAAASSPTAPDAGAVGVALRMKQSRQDKAIDEKSVSSVSGGGKPNATKCIDPLAPDVGMSSGTLGNIFHHASKYALKLGGDTTVDPRIKDLELHLQAFGKCQRFNERHRDQYTYSALVQTAKELQTEGVALNSAALEVIWLQRVKAMKAAMEETPECATALFKACVPLESGSPEQPKHEIKPDDVALHLLGAEDPHRLLEAFFESFAEFYLECLTKQHAHIDVMSNLLADYCKNVMKNAALVNETVRVFIARLDMPLQALQIAGNMQDICCNELEEKCKMVKNLADTRSECRLTRAFANAAQTIDQYAKATVEAHATLQVYDINKTPCQPILDDLEDALPEKGSVEESEIIQLMEASNNCYSTAAKTVHRFGQGSRVGAYIEAGIAGKVERYYAIVKNSPSQERDALNAAITQLVMTTSELKDNAESAQASSTVGAFSERTQAVINTQGDIPLESLDDLSVLAKARAGMLVDEGVHNQIQALLRRMSDTCMSTGLGEITVAKIAETMETFKSTVVSEKECNLLHWSEPMLVLSAARKAIGEAERIAGAGPTDRLLKQTTEFQKYVNLNVFSNKLKKAAQSFGELGVLDCEGTQALSMLMSEAADVAKTILEKGMTDTQTAFEAHLKCLVDELEPNAGGMNDRGHCMDGIFPGAKRNWKQFASYVSAKFLGVKVGPKLRAKVTLIEEAVNQSGQQLAVFDGAASPVAMSAPQTSFVETARATYAVCVITNAFEKATDIARRTIAINTAHNWVVNYSKDFPEKLYPE</sequence>
<feature type="region of interest" description="Disordered" evidence="1">
    <location>
        <begin position="75"/>
        <end position="116"/>
    </location>
</feature>
<name>A0ABN9XJF3_9DINO</name>
<feature type="region of interest" description="Disordered" evidence="1">
    <location>
        <begin position="211"/>
        <end position="232"/>
    </location>
</feature>
<dbReference type="Proteomes" id="UP001189429">
    <property type="component" value="Unassembled WGS sequence"/>
</dbReference>
<evidence type="ECO:0000256" key="1">
    <source>
        <dbReference type="SAM" id="MobiDB-lite"/>
    </source>
</evidence>
<dbReference type="EMBL" id="CAUYUJ010020665">
    <property type="protein sequence ID" value="CAK0899778.1"/>
    <property type="molecule type" value="Genomic_DNA"/>
</dbReference>
<reference evidence="2" key="1">
    <citation type="submission" date="2023-10" db="EMBL/GenBank/DDBJ databases">
        <authorList>
            <person name="Chen Y."/>
            <person name="Shah S."/>
            <person name="Dougan E. K."/>
            <person name="Thang M."/>
            <person name="Chan C."/>
        </authorList>
    </citation>
    <scope>NUCLEOTIDE SEQUENCE [LARGE SCALE GENOMIC DNA]</scope>
</reference>
<keyword evidence="3" id="KW-1185">Reference proteome</keyword>
<protein>
    <submittedName>
        <fullName evidence="2">Uncharacterized protein</fullName>
    </submittedName>
</protein>
<comment type="caution">
    <text evidence="2">The sequence shown here is derived from an EMBL/GenBank/DDBJ whole genome shotgun (WGS) entry which is preliminary data.</text>
</comment>
<evidence type="ECO:0000313" key="3">
    <source>
        <dbReference type="Proteomes" id="UP001189429"/>
    </source>
</evidence>
<feature type="non-terminal residue" evidence="2">
    <location>
        <position position="1"/>
    </location>
</feature>
<feature type="non-terminal residue" evidence="2">
    <location>
        <position position="950"/>
    </location>
</feature>
<proteinExistence type="predicted"/>
<gene>
    <name evidence="2" type="ORF">PCOR1329_LOCUS77215</name>
</gene>
<evidence type="ECO:0000313" key="2">
    <source>
        <dbReference type="EMBL" id="CAK0899778.1"/>
    </source>
</evidence>
<organism evidence="2 3">
    <name type="scientific">Prorocentrum cordatum</name>
    <dbReference type="NCBI Taxonomy" id="2364126"/>
    <lineage>
        <taxon>Eukaryota</taxon>
        <taxon>Sar</taxon>
        <taxon>Alveolata</taxon>
        <taxon>Dinophyceae</taxon>
        <taxon>Prorocentrales</taxon>
        <taxon>Prorocentraceae</taxon>
        <taxon>Prorocentrum</taxon>
    </lineage>
</organism>
<accession>A0ABN9XJF3</accession>